<evidence type="ECO:0000313" key="1">
    <source>
        <dbReference type="EMBL" id="TWI83668.1"/>
    </source>
</evidence>
<keyword evidence="2" id="KW-1185">Reference proteome</keyword>
<gene>
    <name evidence="1" type="ORF">IQ13_1781</name>
</gene>
<dbReference type="Gene3D" id="3.90.550.10">
    <property type="entry name" value="Spore Coat Polysaccharide Biosynthesis Protein SpsA, Chain A"/>
    <property type="match status" value="1"/>
</dbReference>
<proteinExistence type="predicted"/>
<dbReference type="Proteomes" id="UP000316167">
    <property type="component" value="Unassembled WGS sequence"/>
</dbReference>
<dbReference type="SUPFAM" id="SSF53448">
    <property type="entry name" value="Nucleotide-diphospho-sugar transferases"/>
    <property type="match status" value="1"/>
</dbReference>
<sequence>MNVSKNLFTLAILYIMKITGVTIVRNAVLNDFPVVEAITSVLPVVDEMIVSIDKGDDDTDGLIRSIQSPKLKIVYSTWDMTLRKGGRVYALETDKAIDHVSADTDWIFYIQADEVIHEKYHAVIRQTAEKYVNNKRVDGFLFNYLHFYGTYDYVGDSRKWYKDEIRIIRNDRSIHSYKDAQSFRRGEEKLDVAKIDAEVYHYGWVKSPEQMKRKLKNVQRFYHADDQQLEAHLNSLDFFDFNEFDALRKFTGTHPQVMQQRIAARNWQVELDISKKHLSLKDRLLYSYEKLTGKRLFAFKNYRKIIK</sequence>
<name>A0A562SRA6_9BACT</name>
<dbReference type="InterPro" id="IPR029044">
    <property type="entry name" value="Nucleotide-diphossugar_trans"/>
</dbReference>
<dbReference type="EMBL" id="VLLE01000003">
    <property type="protein sequence ID" value="TWI83668.1"/>
    <property type="molecule type" value="Genomic_DNA"/>
</dbReference>
<reference evidence="1 2" key="1">
    <citation type="journal article" date="2015" name="Stand. Genomic Sci.">
        <title>Genomic Encyclopedia of Bacterial and Archaeal Type Strains, Phase III: the genomes of soil and plant-associated and newly described type strains.</title>
        <authorList>
            <person name="Whitman W.B."/>
            <person name="Woyke T."/>
            <person name="Klenk H.P."/>
            <person name="Zhou Y."/>
            <person name="Lilburn T.G."/>
            <person name="Beck B.J."/>
            <person name="De Vos P."/>
            <person name="Vandamme P."/>
            <person name="Eisen J.A."/>
            <person name="Garrity G."/>
            <person name="Hugenholtz P."/>
            <person name="Kyrpides N.C."/>
        </authorList>
    </citation>
    <scope>NUCLEOTIDE SEQUENCE [LARGE SCALE GENOMIC DNA]</scope>
    <source>
        <strain evidence="1 2">CGMCC 1.7271</strain>
    </source>
</reference>
<evidence type="ECO:0000313" key="2">
    <source>
        <dbReference type="Proteomes" id="UP000316167"/>
    </source>
</evidence>
<dbReference type="AlphaFoldDB" id="A0A562SRA6"/>
<protein>
    <recommendedName>
        <fullName evidence="3">Glycosyl transferase family 2</fullName>
    </recommendedName>
</protein>
<comment type="caution">
    <text evidence="1">The sequence shown here is derived from an EMBL/GenBank/DDBJ whole genome shotgun (WGS) entry which is preliminary data.</text>
</comment>
<evidence type="ECO:0008006" key="3">
    <source>
        <dbReference type="Google" id="ProtNLM"/>
    </source>
</evidence>
<organism evidence="1 2">
    <name type="scientific">Lacibacter cauensis</name>
    <dbReference type="NCBI Taxonomy" id="510947"/>
    <lineage>
        <taxon>Bacteria</taxon>
        <taxon>Pseudomonadati</taxon>
        <taxon>Bacteroidota</taxon>
        <taxon>Chitinophagia</taxon>
        <taxon>Chitinophagales</taxon>
        <taxon>Chitinophagaceae</taxon>
        <taxon>Lacibacter</taxon>
    </lineage>
</organism>
<accession>A0A562SRA6</accession>